<dbReference type="SUPFAM" id="SSF51905">
    <property type="entry name" value="FAD/NAD(P)-binding domain"/>
    <property type="match status" value="1"/>
</dbReference>
<dbReference type="Proteomes" id="UP001569428">
    <property type="component" value="Unassembled WGS sequence"/>
</dbReference>
<comment type="cofactor">
    <cofactor evidence="1">
        <name>FAD</name>
        <dbReference type="ChEBI" id="CHEBI:57692"/>
    </cofactor>
</comment>
<protein>
    <submittedName>
        <fullName evidence="4">Uncharacterized protein</fullName>
    </submittedName>
</protein>
<evidence type="ECO:0000256" key="3">
    <source>
        <dbReference type="ARBA" id="ARBA00023033"/>
    </source>
</evidence>
<proteinExistence type="inferred from homology"/>
<dbReference type="EMBL" id="JBGMEK010000006">
    <property type="protein sequence ID" value="MFA0810205.1"/>
    <property type="molecule type" value="Genomic_DNA"/>
</dbReference>
<evidence type="ECO:0000256" key="1">
    <source>
        <dbReference type="ARBA" id="ARBA00001974"/>
    </source>
</evidence>
<name>A0ABV4NXJ4_9GAMM</name>
<keyword evidence="5" id="KW-1185">Reference proteome</keyword>
<dbReference type="InterPro" id="IPR051820">
    <property type="entry name" value="FAD-binding_MO"/>
</dbReference>
<organism evidence="4 5">
    <name type="scientific">Microbulbifer epialgicus</name>
    <dbReference type="NCBI Taxonomy" id="393907"/>
    <lineage>
        <taxon>Bacteria</taxon>
        <taxon>Pseudomonadati</taxon>
        <taxon>Pseudomonadota</taxon>
        <taxon>Gammaproteobacteria</taxon>
        <taxon>Cellvibrionales</taxon>
        <taxon>Microbulbiferaceae</taxon>
        <taxon>Microbulbifer</taxon>
    </lineage>
</organism>
<dbReference type="PANTHER" id="PTHR43872:SF1">
    <property type="entry name" value="MONOOXYGENASE, PUTATIVE (AFU_ORTHOLOGUE AFUA_8G02570)-RELATED"/>
    <property type="match status" value="1"/>
</dbReference>
<evidence type="ECO:0000256" key="2">
    <source>
        <dbReference type="ARBA" id="ARBA00010139"/>
    </source>
</evidence>
<dbReference type="PANTHER" id="PTHR43872">
    <property type="entry name" value="MONOOXYGENASE, PUTATIVE (AFU_ORTHOLOGUE AFUA_8G02570)-RELATED"/>
    <property type="match status" value="1"/>
</dbReference>
<comment type="caution">
    <text evidence="4">The sequence shown here is derived from an EMBL/GenBank/DDBJ whole genome shotgun (WGS) entry which is preliminary data.</text>
</comment>
<keyword evidence="3" id="KW-0503">Monooxygenase</keyword>
<dbReference type="RefSeq" id="WP_371837813.1">
    <property type="nucleotide sequence ID" value="NZ_JBGMEK010000006.1"/>
</dbReference>
<sequence>MRRLFLRGIRKSLPADFDMRHFSPDYNPWAQRLCAVPNNDLFKAIKSGKVSIETEHIETFTETGIHLKSGKKLEADIIVTATGLNLQMLGGIQLYVDGALTPISQKLTYKAVLIEDVPNMSWIFGYTNAPWTLKADIAARYICRLIKHMDKHDYQVCLATDTEGCAETTSVMSALNSGYVQRGNHILPRQGNKYPWRLLNNYEEDSKILLNNPIEDPFLFFDLLPEPKNNRADPVHNEIQFAGYDIQDTD</sequence>
<gene>
    <name evidence="4" type="ORF">ACCI49_04670</name>
</gene>
<evidence type="ECO:0000313" key="5">
    <source>
        <dbReference type="Proteomes" id="UP001569428"/>
    </source>
</evidence>
<reference evidence="4 5" key="1">
    <citation type="submission" date="2024-08" db="EMBL/GenBank/DDBJ databases">
        <authorList>
            <person name="Ishaq N."/>
        </authorList>
    </citation>
    <scope>NUCLEOTIDE SEQUENCE [LARGE SCALE GENOMIC DNA]</scope>
    <source>
        <strain evidence="4 5">DSM 18651</strain>
    </source>
</reference>
<dbReference type="InterPro" id="IPR036188">
    <property type="entry name" value="FAD/NAD-bd_sf"/>
</dbReference>
<keyword evidence="3" id="KW-0560">Oxidoreductase</keyword>
<accession>A0ABV4NXJ4</accession>
<evidence type="ECO:0000313" key="4">
    <source>
        <dbReference type="EMBL" id="MFA0810205.1"/>
    </source>
</evidence>
<dbReference type="Gene3D" id="3.50.50.60">
    <property type="entry name" value="FAD/NAD(P)-binding domain"/>
    <property type="match status" value="1"/>
</dbReference>
<comment type="similarity">
    <text evidence="2">Belongs to the FAD-binding monooxygenase family.</text>
</comment>